<organism evidence="3 4">
    <name type="scientific">Inquilinus limosus MP06</name>
    <dbReference type="NCBI Taxonomy" id="1398085"/>
    <lineage>
        <taxon>Bacteria</taxon>
        <taxon>Pseudomonadati</taxon>
        <taxon>Pseudomonadota</taxon>
        <taxon>Alphaproteobacteria</taxon>
        <taxon>Rhodospirillales</taxon>
        <taxon>Rhodospirillaceae</taxon>
        <taxon>Inquilinus</taxon>
    </lineage>
</organism>
<protein>
    <recommendedName>
        <fullName evidence="2">SecDF P1 head subdomain domain-containing protein</fullName>
    </recommendedName>
</protein>
<name>A0A0A0D7T5_9PROT</name>
<feature type="signal peptide" evidence="1">
    <location>
        <begin position="1"/>
        <end position="20"/>
    </location>
</feature>
<evidence type="ECO:0000256" key="1">
    <source>
        <dbReference type="SAM" id="SignalP"/>
    </source>
</evidence>
<keyword evidence="1" id="KW-0732">Signal</keyword>
<proteinExistence type="predicted"/>
<dbReference type="Proteomes" id="UP000029995">
    <property type="component" value="Unassembled WGS sequence"/>
</dbReference>
<sequence>MLPIIPALAAAVAALTTAFSIPLDVPQPPAPPVAAAIEFRQAEMEPGPGLTPVEKDGFTHYLLPDVIVSTSDIASAAQGFDPVWGQPIVSLVLTDAGRDRLAAFTRTHVGKTLAITVDGALLVAPVIREPIMGGTLQIAGVRSFVEAQDLVRKLGLPAVSATRSLAEALEARLP</sequence>
<dbReference type="Pfam" id="PF22599">
    <property type="entry name" value="SecDF_P1_head"/>
    <property type="match status" value="1"/>
</dbReference>
<dbReference type="AlphaFoldDB" id="A0A0A0D7T5"/>
<feature type="domain" description="SecDF P1 head subdomain" evidence="2">
    <location>
        <begin position="59"/>
        <end position="152"/>
    </location>
</feature>
<feature type="chain" id="PRO_5005166461" description="SecDF P1 head subdomain domain-containing protein" evidence="1">
    <location>
        <begin position="21"/>
        <end position="174"/>
    </location>
</feature>
<accession>A0A0A0D7T5</accession>
<dbReference type="EMBL" id="JANX01000111">
    <property type="protein sequence ID" value="KGM34204.1"/>
    <property type="molecule type" value="Genomic_DNA"/>
</dbReference>
<dbReference type="RefSeq" id="WP_034835800.1">
    <property type="nucleotide sequence ID" value="NZ_JANX01000111.1"/>
</dbReference>
<evidence type="ECO:0000313" key="4">
    <source>
        <dbReference type="Proteomes" id="UP000029995"/>
    </source>
</evidence>
<gene>
    <name evidence="3" type="ORF">P409_11480</name>
</gene>
<dbReference type="Gene3D" id="3.30.1360.200">
    <property type="match status" value="1"/>
</dbReference>
<reference evidence="3 4" key="1">
    <citation type="submission" date="2014-01" db="EMBL/GenBank/DDBJ databases">
        <title>Genome sequence determination for a cystic fibrosis isolate, Inquilinus limosus.</title>
        <authorList>
            <person name="Pino M."/>
            <person name="Di Conza J."/>
            <person name="Gutkind G."/>
        </authorList>
    </citation>
    <scope>NUCLEOTIDE SEQUENCE [LARGE SCALE GENOMIC DNA]</scope>
    <source>
        <strain evidence="3 4">MP06</strain>
    </source>
</reference>
<comment type="caution">
    <text evidence="3">The sequence shown here is derived from an EMBL/GenBank/DDBJ whole genome shotgun (WGS) entry which is preliminary data.</text>
</comment>
<evidence type="ECO:0000313" key="3">
    <source>
        <dbReference type="EMBL" id="KGM34204.1"/>
    </source>
</evidence>
<dbReference type="InterPro" id="IPR054384">
    <property type="entry name" value="SecDF_P1_head"/>
</dbReference>
<dbReference type="OrthoDB" id="9805019at2"/>
<evidence type="ECO:0000259" key="2">
    <source>
        <dbReference type="Pfam" id="PF22599"/>
    </source>
</evidence>